<dbReference type="GO" id="GO:0005840">
    <property type="term" value="C:ribosome"/>
    <property type="evidence" value="ECO:0007669"/>
    <property type="project" value="UniProtKB-KW"/>
</dbReference>
<accession>A0A9D5CX60</accession>
<feature type="region of interest" description="Disordered" evidence="6">
    <location>
        <begin position="361"/>
        <end position="382"/>
    </location>
</feature>
<evidence type="ECO:0000256" key="4">
    <source>
        <dbReference type="ARBA" id="ARBA00022980"/>
    </source>
</evidence>
<dbReference type="SUPFAM" id="SSF50249">
    <property type="entry name" value="Nucleic acid-binding proteins"/>
    <property type="match status" value="3"/>
</dbReference>
<keyword evidence="5" id="KW-0687">Ribonucleoprotein</keyword>
<evidence type="ECO:0000256" key="6">
    <source>
        <dbReference type="SAM" id="MobiDB-lite"/>
    </source>
</evidence>
<sequence>MAGFSGLKLPTLVAKPSPWSPSAGVVAAAVPISNAQTRERLRMKQLFQEARERCRNDPMDGVPFTLDEFHAALDQYDFGFPVGSKIKGAVFMTDAKGAHVDIFAKSSAYLPLHEACLHKIKNVAEAGIQPGLQEEFIVVGENVREDCLILSLRSIQCDLAWERCRQLQFEDVAIKGKVIGGTKGGVVVTVEGLRGFVPFSQIAMKSSAEELMNKELLLKFMEVDQEQSKLVLSNCKAMASSQVQHGIGTVVTGTVQSVMPYGAFIDIGGISGLLHVSQISHDRVSNISEILQPGDTLKVMVLSHDRERNRLSLSTKKLEPTPGDMIRNPKLVFQKADEIAQSFRQRIALAETMALEDMQRYQTEKGSGGISSEGVQDSLTLH</sequence>
<evidence type="ECO:0000256" key="1">
    <source>
        <dbReference type="ARBA" id="ARBA00006767"/>
    </source>
</evidence>
<evidence type="ECO:0000259" key="7">
    <source>
        <dbReference type="PROSITE" id="PS50126"/>
    </source>
</evidence>
<evidence type="ECO:0000256" key="2">
    <source>
        <dbReference type="ARBA" id="ARBA00022737"/>
    </source>
</evidence>
<reference evidence="8" key="1">
    <citation type="submission" date="2021-03" db="EMBL/GenBank/DDBJ databases">
        <authorList>
            <person name="Li Z."/>
            <person name="Yang C."/>
        </authorList>
    </citation>
    <scope>NUCLEOTIDE SEQUENCE</scope>
    <source>
        <strain evidence="8">Dzin_1.0</strain>
        <tissue evidence="8">Leaf</tissue>
    </source>
</reference>
<dbReference type="InterPro" id="IPR003029">
    <property type="entry name" value="S1_domain"/>
</dbReference>
<dbReference type="GO" id="GO:0009570">
    <property type="term" value="C:chloroplast stroma"/>
    <property type="evidence" value="ECO:0007669"/>
    <property type="project" value="TreeGrafter"/>
</dbReference>
<dbReference type="GO" id="GO:0003735">
    <property type="term" value="F:structural constituent of ribosome"/>
    <property type="evidence" value="ECO:0007669"/>
    <property type="project" value="TreeGrafter"/>
</dbReference>
<evidence type="ECO:0000313" key="9">
    <source>
        <dbReference type="Proteomes" id="UP001085076"/>
    </source>
</evidence>
<dbReference type="PANTHER" id="PTHR10724">
    <property type="entry name" value="30S RIBOSOMAL PROTEIN S1"/>
    <property type="match status" value="1"/>
</dbReference>
<proteinExistence type="inferred from homology"/>
<keyword evidence="9" id="KW-1185">Reference proteome</keyword>
<dbReference type="CDD" id="cd05692">
    <property type="entry name" value="S1_RPS1_repeat_hs4"/>
    <property type="match status" value="1"/>
</dbReference>
<comment type="similarity">
    <text evidence="1">Belongs to the bacterial ribosomal protein bS1 family.</text>
</comment>
<dbReference type="FunFam" id="2.40.50.140:FF:000102">
    <property type="entry name" value="30S ribosomal protein S1"/>
    <property type="match status" value="1"/>
</dbReference>
<keyword evidence="3" id="KW-0694">RNA-binding</keyword>
<dbReference type="GO" id="GO:0006412">
    <property type="term" value="P:translation"/>
    <property type="evidence" value="ECO:0007669"/>
    <property type="project" value="TreeGrafter"/>
</dbReference>
<gene>
    <name evidence="8" type="ORF">J5N97_008819</name>
</gene>
<dbReference type="GO" id="GO:1990904">
    <property type="term" value="C:ribonucleoprotein complex"/>
    <property type="evidence" value="ECO:0007669"/>
    <property type="project" value="UniProtKB-KW"/>
</dbReference>
<dbReference type="AlphaFoldDB" id="A0A9D5CX60"/>
<dbReference type="Gene3D" id="2.40.50.140">
    <property type="entry name" value="Nucleic acid-binding proteins"/>
    <property type="match status" value="3"/>
</dbReference>
<dbReference type="EMBL" id="JAGGNH010000002">
    <property type="protein sequence ID" value="KAJ0980564.1"/>
    <property type="molecule type" value="Genomic_DNA"/>
</dbReference>
<dbReference type="GO" id="GO:0003729">
    <property type="term" value="F:mRNA binding"/>
    <property type="evidence" value="ECO:0007669"/>
    <property type="project" value="TreeGrafter"/>
</dbReference>
<keyword evidence="4" id="KW-0689">Ribosomal protein</keyword>
<feature type="domain" description="S1 motif" evidence="7">
    <location>
        <begin position="248"/>
        <end position="316"/>
    </location>
</feature>
<dbReference type="CDD" id="cd04465">
    <property type="entry name" value="S1_RPS1_repeat_ec2_hs2"/>
    <property type="match status" value="1"/>
</dbReference>
<dbReference type="Pfam" id="PF00575">
    <property type="entry name" value="S1"/>
    <property type="match status" value="2"/>
</dbReference>
<dbReference type="PANTHER" id="PTHR10724:SF7">
    <property type="entry name" value="SMALL RIBOSOMAL SUBUNIT PROTEIN BS1C"/>
    <property type="match status" value="1"/>
</dbReference>
<protein>
    <recommendedName>
        <fullName evidence="7">S1 motif domain-containing protein</fullName>
    </recommendedName>
</protein>
<dbReference type="InterPro" id="IPR012340">
    <property type="entry name" value="NA-bd_OB-fold"/>
</dbReference>
<dbReference type="Proteomes" id="UP001085076">
    <property type="component" value="Miscellaneous, Linkage group lg02"/>
</dbReference>
<organism evidence="8 9">
    <name type="scientific">Dioscorea zingiberensis</name>
    <dbReference type="NCBI Taxonomy" id="325984"/>
    <lineage>
        <taxon>Eukaryota</taxon>
        <taxon>Viridiplantae</taxon>
        <taxon>Streptophyta</taxon>
        <taxon>Embryophyta</taxon>
        <taxon>Tracheophyta</taxon>
        <taxon>Spermatophyta</taxon>
        <taxon>Magnoliopsida</taxon>
        <taxon>Liliopsida</taxon>
        <taxon>Dioscoreales</taxon>
        <taxon>Dioscoreaceae</taxon>
        <taxon>Dioscorea</taxon>
    </lineage>
</organism>
<dbReference type="PROSITE" id="PS50126">
    <property type="entry name" value="S1"/>
    <property type="match status" value="3"/>
</dbReference>
<dbReference type="InterPro" id="IPR050437">
    <property type="entry name" value="Ribos_protein_bS1-like"/>
</dbReference>
<feature type="domain" description="S1 motif" evidence="7">
    <location>
        <begin position="171"/>
        <end position="235"/>
    </location>
</feature>
<evidence type="ECO:0000313" key="8">
    <source>
        <dbReference type="EMBL" id="KAJ0980564.1"/>
    </source>
</evidence>
<dbReference type="FunFam" id="2.40.50.140:FF:000078">
    <property type="entry name" value="30S ribosomal protein S1"/>
    <property type="match status" value="1"/>
</dbReference>
<dbReference type="SMART" id="SM00316">
    <property type="entry name" value="S1"/>
    <property type="match status" value="3"/>
</dbReference>
<evidence type="ECO:0000256" key="3">
    <source>
        <dbReference type="ARBA" id="ARBA00022884"/>
    </source>
</evidence>
<keyword evidence="2" id="KW-0677">Repeat</keyword>
<dbReference type="OrthoDB" id="412781at2759"/>
<evidence type="ECO:0000256" key="5">
    <source>
        <dbReference type="ARBA" id="ARBA00023274"/>
    </source>
</evidence>
<feature type="domain" description="S1 motif" evidence="7">
    <location>
        <begin position="83"/>
        <end position="153"/>
    </location>
</feature>
<reference evidence="8" key="2">
    <citation type="journal article" date="2022" name="Hortic Res">
        <title>The genome of Dioscorea zingiberensis sheds light on the biosynthesis, origin and evolution of the medicinally important diosgenin saponins.</title>
        <authorList>
            <person name="Li Y."/>
            <person name="Tan C."/>
            <person name="Li Z."/>
            <person name="Guo J."/>
            <person name="Li S."/>
            <person name="Chen X."/>
            <person name="Wang C."/>
            <person name="Dai X."/>
            <person name="Yang H."/>
            <person name="Song W."/>
            <person name="Hou L."/>
            <person name="Xu J."/>
            <person name="Tong Z."/>
            <person name="Xu A."/>
            <person name="Yuan X."/>
            <person name="Wang W."/>
            <person name="Yang Q."/>
            <person name="Chen L."/>
            <person name="Sun Z."/>
            <person name="Wang K."/>
            <person name="Pan B."/>
            <person name="Chen J."/>
            <person name="Bao Y."/>
            <person name="Liu F."/>
            <person name="Qi X."/>
            <person name="Gang D.R."/>
            <person name="Wen J."/>
            <person name="Li J."/>
        </authorList>
    </citation>
    <scope>NUCLEOTIDE SEQUENCE</scope>
    <source>
        <strain evidence="8">Dzin_1.0</strain>
    </source>
</reference>
<feature type="compositionally biased region" description="Polar residues" evidence="6">
    <location>
        <begin position="373"/>
        <end position="382"/>
    </location>
</feature>
<name>A0A9D5CX60_9LILI</name>
<comment type="caution">
    <text evidence="8">The sequence shown here is derived from an EMBL/GenBank/DDBJ whole genome shotgun (WGS) entry which is preliminary data.</text>
</comment>